<accession>A0A5K7YVU3</accession>
<dbReference type="GO" id="GO:0043856">
    <property type="term" value="F:anti-sigma factor antagonist activity"/>
    <property type="evidence" value="ECO:0007669"/>
    <property type="project" value="InterPro"/>
</dbReference>
<reference evidence="4 5" key="1">
    <citation type="submission" date="2019-11" db="EMBL/GenBank/DDBJ databases">
        <title>Comparative genomics of hydrocarbon-degrading Desulfosarcina strains.</title>
        <authorList>
            <person name="Watanabe M."/>
            <person name="Kojima H."/>
            <person name="Fukui M."/>
        </authorList>
    </citation>
    <scope>NUCLEOTIDE SEQUENCE [LARGE SCALE GENOMIC DNA]</scope>
    <source>
        <strain evidence="4 5">PL12</strain>
    </source>
</reference>
<name>A0A5K7YVU3_9BACT</name>
<organism evidence="4 5">
    <name type="scientific">Desulfosarcina alkanivorans</name>
    <dbReference type="NCBI Taxonomy" id="571177"/>
    <lineage>
        <taxon>Bacteria</taxon>
        <taxon>Pseudomonadati</taxon>
        <taxon>Thermodesulfobacteriota</taxon>
        <taxon>Desulfobacteria</taxon>
        <taxon>Desulfobacterales</taxon>
        <taxon>Desulfosarcinaceae</taxon>
        <taxon>Desulfosarcina</taxon>
    </lineage>
</organism>
<dbReference type="KEGG" id="dalk:DSCA_27170"/>
<dbReference type="InterPro" id="IPR036513">
    <property type="entry name" value="STAS_dom_sf"/>
</dbReference>
<dbReference type="InterPro" id="IPR003658">
    <property type="entry name" value="Anti-sigma_ant"/>
</dbReference>
<sequence length="122" mass="13885">MDLSVTSKQKMDGVYILSAAGRLDTNTYPRLEARVEVVLEEKPHTLVFDMEMLDYISSMGVRVIAKAQKTMKAYNGRVVLLNLQPQIQKVFDIIKALPSQQVFSGMDELDDYLDRMQRQVTG</sequence>
<keyword evidence="5" id="KW-1185">Reference proteome</keyword>
<dbReference type="NCBIfam" id="TIGR00377">
    <property type="entry name" value="ant_ant_sig"/>
    <property type="match status" value="1"/>
</dbReference>
<evidence type="ECO:0000256" key="1">
    <source>
        <dbReference type="ARBA" id="ARBA00009013"/>
    </source>
</evidence>
<dbReference type="RefSeq" id="WP_155316903.1">
    <property type="nucleotide sequence ID" value="NZ_AP021874.1"/>
</dbReference>
<dbReference type="PANTHER" id="PTHR33495:SF2">
    <property type="entry name" value="ANTI-SIGMA FACTOR ANTAGONIST TM_1081-RELATED"/>
    <property type="match status" value="1"/>
</dbReference>
<dbReference type="InterPro" id="IPR002645">
    <property type="entry name" value="STAS_dom"/>
</dbReference>
<gene>
    <name evidence="4" type="ORF">DSCA_27170</name>
</gene>
<comment type="similarity">
    <text evidence="1 2">Belongs to the anti-sigma-factor antagonist family.</text>
</comment>
<evidence type="ECO:0000313" key="4">
    <source>
        <dbReference type="EMBL" id="BBO68787.1"/>
    </source>
</evidence>
<evidence type="ECO:0000313" key="5">
    <source>
        <dbReference type="Proteomes" id="UP000427906"/>
    </source>
</evidence>
<dbReference type="OrthoDB" id="280847at2"/>
<dbReference type="Gene3D" id="3.30.750.24">
    <property type="entry name" value="STAS domain"/>
    <property type="match status" value="1"/>
</dbReference>
<dbReference type="AlphaFoldDB" id="A0A5K7YVU3"/>
<evidence type="ECO:0000256" key="2">
    <source>
        <dbReference type="RuleBase" id="RU003749"/>
    </source>
</evidence>
<evidence type="ECO:0000259" key="3">
    <source>
        <dbReference type="PROSITE" id="PS50801"/>
    </source>
</evidence>
<dbReference type="Proteomes" id="UP000427906">
    <property type="component" value="Chromosome"/>
</dbReference>
<dbReference type="PROSITE" id="PS50801">
    <property type="entry name" value="STAS"/>
    <property type="match status" value="1"/>
</dbReference>
<dbReference type="CDD" id="cd07043">
    <property type="entry name" value="STAS_anti-anti-sigma_factors"/>
    <property type="match status" value="1"/>
</dbReference>
<protein>
    <recommendedName>
        <fullName evidence="2">Anti-sigma factor antagonist</fullName>
    </recommendedName>
</protein>
<dbReference type="SUPFAM" id="SSF52091">
    <property type="entry name" value="SpoIIaa-like"/>
    <property type="match status" value="1"/>
</dbReference>
<dbReference type="Pfam" id="PF01740">
    <property type="entry name" value="STAS"/>
    <property type="match status" value="1"/>
</dbReference>
<dbReference type="PANTHER" id="PTHR33495">
    <property type="entry name" value="ANTI-SIGMA FACTOR ANTAGONIST TM_1081-RELATED-RELATED"/>
    <property type="match status" value="1"/>
</dbReference>
<feature type="domain" description="STAS" evidence="3">
    <location>
        <begin position="4"/>
        <end position="116"/>
    </location>
</feature>
<dbReference type="EMBL" id="AP021874">
    <property type="protein sequence ID" value="BBO68787.1"/>
    <property type="molecule type" value="Genomic_DNA"/>
</dbReference>
<proteinExistence type="inferred from homology"/>